<evidence type="ECO:0000313" key="4">
    <source>
        <dbReference type="Proteomes" id="UP000823913"/>
    </source>
</evidence>
<feature type="region of interest" description="Disordered" evidence="1">
    <location>
        <begin position="398"/>
        <end position="419"/>
    </location>
</feature>
<feature type="transmembrane region" description="Helical" evidence="2">
    <location>
        <begin position="226"/>
        <end position="252"/>
    </location>
</feature>
<dbReference type="EMBL" id="DVHK01000109">
    <property type="protein sequence ID" value="HIR67442.1"/>
    <property type="molecule type" value="Genomic_DNA"/>
</dbReference>
<feature type="transmembrane region" description="Helical" evidence="2">
    <location>
        <begin position="193"/>
        <end position="214"/>
    </location>
</feature>
<organism evidence="3 4">
    <name type="scientific">Candidatus Coproplasma avicola</name>
    <dbReference type="NCBI Taxonomy" id="2840744"/>
    <lineage>
        <taxon>Bacteria</taxon>
        <taxon>Bacillati</taxon>
        <taxon>Bacillota</taxon>
        <taxon>Clostridia</taxon>
        <taxon>Eubacteriales</taxon>
        <taxon>Candidatus Coproplasma</taxon>
    </lineage>
</organism>
<dbReference type="Proteomes" id="UP000823913">
    <property type="component" value="Unassembled WGS sequence"/>
</dbReference>
<sequence>MAESRLQSLVGNENADDYVRTYAPKGRWSDAWQLFKSNLVKFVIINVLTLLFFVPAVMVIYFRLVYVTNLAAVYPFSANIGIAVYTPSTVGLAERIVFSADLIYYSLLIVAGLIAAVGLAGGGYSVKKMINAHGEFTVKGYFHGVKTCYFNTALPVFVFMLLFFCCIAVSDWADLEMAYGAAAGGPITAKVCIIIVTVIVGMYAMWVYAVGISYKVKLKYLIKNSLVLFAGTILQSIFMIGFALIPAWIMLIGMSVPFFLAVGIFLFIFIGFSFILLSWMAYTQWVFDSFITPAIATEKEAARAKMTPKQLEAEKQEEARSEALELLAAGKSELISKPVKPIDDESISTIPRTFTRADVSAAREARKNIQAGIAAYYEEHKNDAKYVEYNKLFAEREKALDTTDKKGKKKKISADNLLH</sequence>
<keyword evidence="2" id="KW-0812">Transmembrane</keyword>
<feature type="transmembrane region" description="Helical" evidence="2">
    <location>
        <begin position="71"/>
        <end position="90"/>
    </location>
</feature>
<gene>
    <name evidence="3" type="ORF">IAB94_05300</name>
</gene>
<reference evidence="3" key="2">
    <citation type="journal article" date="2021" name="PeerJ">
        <title>Extensive microbial diversity within the chicken gut microbiome revealed by metagenomics and culture.</title>
        <authorList>
            <person name="Gilroy R."/>
            <person name="Ravi A."/>
            <person name="Getino M."/>
            <person name="Pursley I."/>
            <person name="Horton D.L."/>
            <person name="Alikhan N.F."/>
            <person name="Baker D."/>
            <person name="Gharbi K."/>
            <person name="Hall N."/>
            <person name="Watson M."/>
            <person name="Adriaenssens E.M."/>
            <person name="Foster-Nyarko E."/>
            <person name="Jarju S."/>
            <person name="Secka A."/>
            <person name="Antonio M."/>
            <person name="Oren A."/>
            <person name="Chaudhuri R.R."/>
            <person name="La Ragione R."/>
            <person name="Hildebrand F."/>
            <person name="Pallen M.J."/>
        </authorList>
    </citation>
    <scope>NUCLEOTIDE SEQUENCE</scope>
    <source>
        <strain evidence="3">ChiW16-3235</strain>
    </source>
</reference>
<protein>
    <submittedName>
        <fullName evidence="3">Uncharacterized protein</fullName>
    </submittedName>
</protein>
<keyword evidence="2" id="KW-1133">Transmembrane helix</keyword>
<feature type="transmembrane region" description="Helical" evidence="2">
    <location>
        <begin position="42"/>
        <end position="64"/>
    </location>
</feature>
<proteinExistence type="predicted"/>
<feature type="transmembrane region" description="Helical" evidence="2">
    <location>
        <begin position="102"/>
        <end position="126"/>
    </location>
</feature>
<comment type="caution">
    <text evidence="3">The sequence shown here is derived from an EMBL/GenBank/DDBJ whole genome shotgun (WGS) entry which is preliminary data.</text>
</comment>
<evidence type="ECO:0000256" key="1">
    <source>
        <dbReference type="SAM" id="MobiDB-lite"/>
    </source>
</evidence>
<evidence type="ECO:0000256" key="2">
    <source>
        <dbReference type="SAM" id="Phobius"/>
    </source>
</evidence>
<keyword evidence="2" id="KW-0472">Membrane</keyword>
<dbReference type="AlphaFoldDB" id="A0A9D1E793"/>
<reference evidence="3" key="1">
    <citation type="submission" date="2020-10" db="EMBL/GenBank/DDBJ databases">
        <authorList>
            <person name="Gilroy R."/>
        </authorList>
    </citation>
    <scope>NUCLEOTIDE SEQUENCE</scope>
    <source>
        <strain evidence="3">ChiW16-3235</strain>
    </source>
</reference>
<accession>A0A9D1E793</accession>
<name>A0A9D1E793_9FIRM</name>
<feature type="transmembrane region" description="Helical" evidence="2">
    <location>
        <begin position="147"/>
        <end position="173"/>
    </location>
</feature>
<feature type="transmembrane region" description="Helical" evidence="2">
    <location>
        <begin position="258"/>
        <end position="282"/>
    </location>
</feature>
<evidence type="ECO:0000313" key="3">
    <source>
        <dbReference type="EMBL" id="HIR67442.1"/>
    </source>
</evidence>